<keyword evidence="1" id="KW-0808">Transferase</keyword>
<proteinExistence type="predicted"/>
<dbReference type="InterPro" id="IPR058909">
    <property type="entry name" value="CD_NTase_C"/>
</dbReference>
<evidence type="ECO:0000256" key="1">
    <source>
        <dbReference type="ARBA" id="ARBA00022679"/>
    </source>
</evidence>
<accession>A0ABX7NWF9</accession>
<organism evidence="6 7">
    <name type="scientific">Pyxidicoccus parkwayensis</name>
    <dbReference type="NCBI Taxonomy" id="2813578"/>
    <lineage>
        <taxon>Bacteria</taxon>
        <taxon>Pseudomonadati</taxon>
        <taxon>Myxococcota</taxon>
        <taxon>Myxococcia</taxon>
        <taxon>Myxococcales</taxon>
        <taxon>Cystobacterineae</taxon>
        <taxon>Myxococcaceae</taxon>
        <taxon>Pyxidicoccus</taxon>
    </lineage>
</organism>
<keyword evidence="7" id="KW-1185">Reference proteome</keyword>
<protein>
    <recommendedName>
        <fullName evidence="5">cGAS/DncV-like nucleotidyltransferase C-terminal helical domain-containing protein</fullName>
    </recommendedName>
</protein>
<evidence type="ECO:0000259" key="5">
    <source>
        <dbReference type="Pfam" id="PF26305"/>
    </source>
</evidence>
<feature type="domain" description="cGAS/DncV-like nucleotidyltransferase C-terminal helical" evidence="5">
    <location>
        <begin position="154"/>
        <end position="256"/>
    </location>
</feature>
<dbReference type="Pfam" id="PF26305">
    <property type="entry name" value="CD_NTase_C"/>
    <property type="match status" value="1"/>
</dbReference>
<evidence type="ECO:0000313" key="6">
    <source>
        <dbReference type="EMBL" id="QSQ21802.1"/>
    </source>
</evidence>
<evidence type="ECO:0000256" key="2">
    <source>
        <dbReference type="ARBA" id="ARBA00022695"/>
    </source>
</evidence>
<keyword evidence="3" id="KW-0547">Nucleotide-binding</keyword>
<sequence length="287" mass="31889">MRHALDNEFVLNYARPPADAVRSQAIQHHQQVRARLGDTDYVTFLQGSYSNDTALADMNDVDIVAVRRGMGGTGSAPLSAEQWSTLFRAVGDKLAPLGPWKQEDKCIRLNTPGVRVDIVPAISLGNTPAEDPITIYSFRTGRQKKNWPHGHQARGRQKSDATHGHYKQAVRLFKYWKACCFGSRKVAPSYYLESLLYSLPNELYAGDLATNFVTLAGEIGRRYPSAHGSLSRIAGEGNLLSPDEWGADAFREFLGRLAIARADAERALREIDSERARSAWRAAFNGR</sequence>
<evidence type="ECO:0000256" key="3">
    <source>
        <dbReference type="ARBA" id="ARBA00022741"/>
    </source>
</evidence>
<evidence type="ECO:0000313" key="7">
    <source>
        <dbReference type="Proteomes" id="UP000662747"/>
    </source>
</evidence>
<dbReference type="Proteomes" id="UP000662747">
    <property type="component" value="Chromosome"/>
</dbReference>
<evidence type="ECO:0000256" key="4">
    <source>
        <dbReference type="ARBA" id="ARBA00023118"/>
    </source>
</evidence>
<dbReference type="InterPro" id="IPR043519">
    <property type="entry name" value="NT_sf"/>
</dbReference>
<dbReference type="SUPFAM" id="SSF81301">
    <property type="entry name" value="Nucleotidyltransferase"/>
    <property type="match status" value="1"/>
</dbReference>
<keyword evidence="4" id="KW-0051">Antiviral defense</keyword>
<dbReference type="Gene3D" id="3.30.460.10">
    <property type="entry name" value="Beta Polymerase, domain 2"/>
    <property type="match status" value="1"/>
</dbReference>
<dbReference type="EMBL" id="CP071090">
    <property type="protein sequence ID" value="QSQ21802.1"/>
    <property type="molecule type" value="Genomic_DNA"/>
</dbReference>
<dbReference type="RefSeq" id="WP_206723379.1">
    <property type="nucleotide sequence ID" value="NZ_CP071090.1"/>
</dbReference>
<reference evidence="6 7" key="1">
    <citation type="submission" date="2021-02" db="EMBL/GenBank/DDBJ databases">
        <title>De Novo genome assembly of isolated myxobacteria.</title>
        <authorList>
            <person name="Stevens D.C."/>
        </authorList>
    </citation>
    <scope>NUCLEOTIDE SEQUENCE [LARGE SCALE GENOMIC DNA]</scope>
    <source>
        <strain evidence="7">SCPEA02</strain>
    </source>
</reference>
<keyword evidence="2" id="KW-0548">Nucleotidyltransferase</keyword>
<name>A0ABX7NWF9_9BACT</name>
<gene>
    <name evidence="6" type="ORF">JY651_42745</name>
</gene>